<evidence type="ECO:0000313" key="3">
    <source>
        <dbReference type="EMBL" id="SDB82852.1"/>
    </source>
</evidence>
<dbReference type="Proteomes" id="UP000243468">
    <property type="component" value="Unassembled WGS sequence"/>
</dbReference>
<evidence type="ECO:0000313" key="4">
    <source>
        <dbReference type="Proteomes" id="UP000243468"/>
    </source>
</evidence>
<dbReference type="EMBL" id="FMYO01000001">
    <property type="protein sequence ID" value="SDB82852.1"/>
    <property type="molecule type" value="Genomic_DNA"/>
</dbReference>
<feature type="domain" description="DUF7380" evidence="2">
    <location>
        <begin position="84"/>
        <end position="165"/>
    </location>
</feature>
<dbReference type="RefSeq" id="WP_092818169.1">
    <property type="nucleotide sequence ID" value="NZ_BAABKJ010000007.1"/>
</dbReference>
<dbReference type="Pfam" id="PF13910">
    <property type="entry name" value="DUF4209"/>
    <property type="match status" value="1"/>
</dbReference>
<dbReference type="InterPro" id="IPR055804">
    <property type="entry name" value="DUF7380"/>
</dbReference>
<dbReference type="OrthoDB" id="5519791at2"/>
<evidence type="ECO:0000259" key="1">
    <source>
        <dbReference type="Pfam" id="PF13910"/>
    </source>
</evidence>
<sequence length="593" mass="69019">MKHIEQLNKIIETNVKFALLDDIQWEIGNLEYKNNIHDDLKAIKIIIQTISLDAKKKSEPYLVKKPIVKDGSVTHQKTGENIDDYFNGIFNLSNELISSINSPALRARLYDLKFITSRENKYENSQLALKSYSEIPLSIETWRMIDTPIFIRRALTLSTQTKNQDLFNLIATNVYNLILNTNDIDESYTLLQMVMLLNDFSFFKEHDFNSIAEKLIKNTQDEKFAQDKLYIYVHCYEIYSKIADKKILGINILFNGIENIVGETTPIFTNHSYLIRLKKILESKIPIMQRSSLNYEELMKLLQNKISIAGKDMIDKINKNEGEKIDITDLVDSHLNLIKDLDLNESLNKLFNFQKNKIFFNTLEKFSQKDLREPLLFSSLFNNETAYSADGRIIHNSPPRPETLDNEDLIKNYLTYRNFFWFNQLFTYHVFSSIFPAFDFIINKFKNEINENFISDLIDNSALVPEDRKELFKLGIGYGFNFKFCEAIHILAPQLENLVRVQLQTLGVSTIVYDKETSVQNEIGLSSLMQKPEVSQLFDENTIFEIKALFTENIGFNLRNNVAHGLLNDNSINRIDTFYAWLLVLRIISLNKI</sequence>
<evidence type="ECO:0000259" key="2">
    <source>
        <dbReference type="Pfam" id="PF24098"/>
    </source>
</evidence>
<dbReference type="InterPro" id="IPR025209">
    <property type="entry name" value="DUF4209"/>
</dbReference>
<dbReference type="AlphaFoldDB" id="A0A1G6GLF1"/>
<accession>A0A1G6GLF1</accession>
<feature type="domain" description="DUF4209" evidence="1">
    <location>
        <begin position="495"/>
        <end position="586"/>
    </location>
</feature>
<protein>
    <submittedName>
        <fullName evidence="3">Uncharacterized protein</fullName>
    </submittedName>
</protein>
<organism evidence="3 4">
    <name type="scientific">Acinetobacter kookii</name>
    <dbReference type="NCBI Taxonomy" id="1226327"/>
    <lineage>
        <taxon>Bacteria</taxon>
        <taxon>Pseudomonadati</taxon>
        <taxon>Pseudomonadota</taxon>
        <taxon>Gammaproteobacteria</taxon>
        <taxon>Moraxellales</taxon>
        <taxon>Moraxellaceae</taxon>
        <taxon>Acinetobacter</taxon>
    </lineage>
</organism>
<name>A0A1G6GLF1_9GAMM</name>
<dbReference type="Pfam" id="PF24098">
    <property type="entry name" value="DUF7380"/>
    <property type="match status" value="1"/>
</dbReference>
<reference evidence="4" key="1">
    <citation type="submission" date="2016-09" db="EMBL/GenBank/DDBJ databases">
        <authorList>
            <person name="Varghese N."/>
            <person name="Submissions S."/>
        </authorList>
    </citation>
    <scope>NUCLEOTIDE SEQUENCE [LARGE SCALE GENOMIC DNA]</scope>
    <source>
        <strain evidence="4">ANC 4667</strain>
    </source>
</reference>
<keyword evidence="4" id="KW-1185">Reference proteome</keyword>
<dbReference type="STRING" id="1226327.SAMN05421732_10182"/>
<gene>
    <name evidence="3" type="ORF">SAMN05421732_10182</name>
</gene>
<proteinExistence type="predicted"/>